<protein>
    <submittedName>
        <fullName evidence="1">DUF4150 domain-containing protein</fullName>
    </submittedName>
</protein>
<keyword evidence="2" id="KW-1185">Reference proteome</keyword>
<evidence type="ECO:0000313" key="2">
    <source>
        <dbReference type="Proteomes" id="UP001500227"/>
    </source>
</evidence>
<dbReference type="Pfam" id="PF13665">
    <property type="entry name" value="Tox-PAAR-like"/>
    <property type="match status" value="1"/>
</dbReference>
<evidence type="ECO:0000313" key="1">
    <source>
        <dbReference type="EMBL" id="GAA5092991.1"/>
    </source>
</evidence>
<proteinExistence type="predicted"/>
<name>A0ABP9MEP3_9BURK</name>
<gene>
    <name evidence="1" type="ORF">GCM10023337_21200</name>
</gene>
<dbReference type="Proteomes" id="UP001500227">
    <property type="component" value="Unassembled WGS sequence"/>
</dbReference>
<organism evidence="1 2">
    <name type="scientific">Paenalcaligenes hermetiae</name>
    <dbReference type="NCBI Taxonomy" id="1157987"/>
    <lineage>
        <taxon>Bacteria</taxon>
        <taxon>Pseudomonadati</taxon>
        <taxon>Pseudomonadota</taxon>
        <taxon>Betaproteobacteria</taxon>
        <taxon>Burkholderiales</taxon>
        <taxon>Alcaligenaceae</taxon>
        <taxon>Paenalcaligenes</taxon>
    </lineage>
</organism>
<reference evidence="2" key="1">
    <citation type="journal article" date="2019" name="Int. J. Syst. Evol. Microbiol.">
        <title>The Global Catalogue of Microorganisms (GCM) 10K type strain sequencing project: providing services to taxonomists for standard genome sequencing and annotation.</title>
        <authorList>
            <consortium name="The Broad Institute Genomics Platform"/>
            <consortium name="The Broad Institute Genome Sequencing Center for Infectious Disease"/>
            <person name="Wu L."/>
            <person name="Ma J."/>
        </authorList>
    </citation>
    <scope>NUCLEOTIDE SEQUENCE [LARGE SCALE GENOMIC DNA]</scope>
    <source>
        <strain evidence="2">JCM 18423</strain>
    </source>
</reference>
<dbReference type="EMBL" id="BAABKD010000011">
    <property type="protein sequence ID" value="GAA5092991.1"/>
    <property type="molecule type" value="Genomic_DNA"/>
</dbReference>
<accession>A0ABP9MEP3</accession>
<comment type="caution">
    <text evidence="1">The sequence shown here is derived from an EMBL/GenBank/DDBJ whole genome shotgun (WGS) entry which is preliminary data.</text>
</comment>
<dbReference type="RefSeq" id="WP_260649690.1">
    <property type="nucleotide sequence ID" value="NZ_BAABKD010000011.1"/>
</dbReference>
<sequence>MFSNTQMMGLDIGFPDVCLTPPALTPVPYPDLALGPTAIPVCFNILHCFAPVHNLMTITPITNGDNLGIATGVISHTVMGPSMPRTGAFTFLNRFAPTTRLTSINTQNSINTVGMRVVPSQPKVLVLAP</sequence>